<sequence>MMNIAACRIRPSPEENPVHPSIMLAPKSSSAPPHQVHIDPISILGTTADTIVQ</sequence>
<evidence type="ECO:0000256" key="1">
    <source>
        <dbReference type="SAM" id="MobiDB-lite"/>
    </source>
</evidence>
<name>A0AAD2H427_9AGAR</name>
<feature type="region of interest" description="Disordered" evidence="1">
    <location>
        <begin position="1"/>
        <end position="35"/>
    </location>
</feature>
<dbReference type="Proteomes" id="UP001295794">
    <property type="component" value="Unassembled WGS sequence"/>
</dbReference>
<evidence type="ECO:0000313" key="3">
    <source>
        <dbReference type="EMBL" id="CAK5270125.1"/>
    </source>
</evidence>
<proteinExistence type="predicted"/>
<gene>
    <name evidence="2" type="ORF">MYCIT1_LOCUS12501</name>
    <name evidence="3" type="ORF">MYCIT1_LOCUS14292</name>
</gene>
<keyword evidence="4" id="KW-1185">Reference proteome</keyword>
<reference evidence="2" key="1">
    <citation type="submission" date="2023-11" db="EMBL/GenBank/DDBJ databases">
        <authorList>
            <person name="De Vega J J."/>
            <person name="De Vega J J."/>
        </authorList>
    </citation>
    <scope>NUCLEOTIDE SEQUENCE</scope>
</reference>
<dbReference type="EMBL" id="CAVNYO010000138">
    <property type="protein sequence ID" value="CAK5269053.1"/>
    <property type="molecule type" value="Genomic_DNA"/>
</dbReference>
<comment type="caution">
    <text evidence="2">The sequence shown here is derived from an EMBL/GenBank/DDBJ whole genome shotgun (WGS) entry which is preliminary data.</text>
</comment>
<dbReference type="EMBL" id="CAVNYO010000158">
    <property type="protein sequence ID" value="CAK5270125.1"/>
    <property type="molecule type" value="Genomic_DNA"/>
</dbReference>
<dbReference type="AlphaFoldDB" id="A0AAD2H427"/>
<evidence type="ECO:0000313" key="4">
    <source>
        <dbReference type="Proteomes" id="UP001295794"/>
    </source>
</evidence>
<accession>A0AAD2H427</accession>
<protein>
    <submittedName>
        <fullName evidence="2">Uncharacterized protein</fullName>
    </submittedName>
</protein>
<organism evidence="2 4">
    <name type="scientific">Mycena citricolor</name>
    <dbReference type="NCBI Taxonomy" id="2018698"/>
    <lineage>
        <taxon>Eukaryota</taxon>
        <taxon>Fungi</taxon>
        <taxon>Dikarya</taxon>
        <taxon>Basidiomycota</taxon>
        <taxon>Agaricomycotina</taxon>
        <taxon>Agaricomycetes</taxon>
        <taxon>Agaricomycetidae</taxon>
        <taxon>Agaricales</taxon>
        <taxon>Marasmiineae</taxon>
        <taxon>Mycenaceae</taxon>
        <taxon>Mycena</taxon>
    </lineage>
</organism>
<evidence type="ECO:0000313" key="2">
    <source>
        <dbReference type="EMBL" id="CAK5269053.1"/>
    </source>
</evidence>